<dbReference type="HOGENOM" id="CLU_2887506_0_0_1"/>
<gene>
    <name evidence="2" type="ORF">M407DRAFT_243109</name>
</gene>
<name>A0A0C3QKY1_9AGAM</name>
<sequence length="63" mass="6455">MTSSSIAFTDDDASEAGAERENGALNYKVLPSTPSLQITEPLISEASSIISATPPNQPSSSTA</sequence>
<dbReference type="AlphaFoldDB" id="A0A0C3QKY1"/>
<evidence type="ECO:0000256" key="1">
    <source>
        <dbReference type="SAM" id="MobiDB-lite"/>
    </source>
</evidence>
<dbReference type="Proteomes" id="UP000054248">
    <property type="component" value="Unassembled WGS sequence"/>
</dbReference>
<dbReference type="EMBL" id="KN822998">
    <property type="protein sequence ID" value="KIO28131.1"/>
    <property type="molecule type" value="Genomic_DNA"/>
</dbReference>
<accession>A0A0C3QKY1</accession>
<keyword evidence="3" id="KW-1185">Reference proteome</keyword>
<organism evidence="2 3">
    <name type="scientific">Tulasnella calospora MUT 4182</name>
    <dbReference type="NCBI Taxonomy" id="1051891"/>
    <lineage>
        <taxon>Eukaryota</taxon>
        <taxon>Fungi</taxon>
        <taxon>Dikarya</taxon>
        <taxon>Basidiomycota</taxon>
        <taxon>Agaricomycotina</taxon>
        <taxon>Agaricomycetes</taxon>
        <taxon>Cantharellales</taxon>
        <taxon>Tulasnellaceae</taxon>
        <taxon>Tulasnella</taxon>
    </lineage>
</organism>
<evidence type="ECO:0000313" key="3">
    <source>
        <dbReference type="Proteomes" id="UP000054248"/>
    </source>
</evidence>
<reference evidence="2 3" key="1">
    <citation type="submission" date="2014-04" db="EMBL/GenBank/DDBJ databases">
        <authorList>
            <consortium name="DOE Joint Genome Institute"/>
            <person name="Kuo A."/>
            <person name="Girlanda M."/>
            <person name="Perotto S."/>
            <person name="Kohler A."/>
            <person name="Nagy L.G."/>
            <person name="Floudas D."/>
            <person name="Copeland A."/>
            <person name="Barry K.W."/>
            <person name="Cichocki N."/>
            <person name="Veneault-Fourrey C."/>
            <person name="LaButti K."/>
            <person name="Lindquist E.A."/>
            <person name="Lipzen A."/>
            <person name="Lundell T."/>
            <person name="Morin E."/>
            <person name="Murat C."/>
            <person name="Sun H."/>
            <person name="Tunlid A."/>
            <person name="Henrissat B."/>
            <person name="Grigoriev I.V."/>
            <person name="Hibbett D.S."/>
            <person name="Martin F."/>
            <person name="Nordberg H.P."/>
            <person name="Cantor M.N."/>
            <person name="Hua S.X."/>
        </authorList>
    </citation>
    <scope>NUCLEOTIDE SEQUENCE [LARGE SCALE GENOMIC DNA]</scope>
    <source>
        <strain evidence="2 3">MUT 4182</strain>
    </source>
</reference>
<reference evidence="3" key="2">
    <citation type="submission" date="2015-01" db="EMBL/GenBank/DDBJ databases">
        <title>Evolutionary Origins and Diversification of the Mycorrhizal Mutualists.</title>
        <authorList>
            <consortium name="DOE Joint Genome Institute"/>
            <consortium name="Mycorrhizal Genomics Consortium"/>
            <person name="Kohler A."/>
            <person name="Kuo A."/>
            <person name="Nagy L.G."/>
            <person name="Floudas D."/>
            <person name="Copeland A."/>
            <person name="Barry K.W."/>
            <person name="Cichocki N."/>
            <person name="Veneault-Fourrey C."/>
            <person name="LaButti K."/>
            <person name="Lindquist E.A."/>
            <person name="Lipzen A."/>
            <person name="Lundell T."/>
            <person name="Morin E."/>
            <person name="Murat C."/>
            <person name="Riley R."/>
            <person name="Ohm R."/>
            <person name="Sun H."/>
            <person name="Tunlid A."/>
            <person name="Henrissat B."/>
            <person name="Grigoriev I.V."/>
            <person name="Hibbett D.S."/>
            <person name="Martin F."/>
        </authorList>
    </citation>
    <scope>NUCLEOTIDE SEQUENCE [LARGE SCALE GENOMIC DNA]</scope>
    <source>
        <strain evidence="3">MUT 4182</strain>
    </source>
</reference>
<feature type="region of interest" description="Disordered" evidence="1">
    <location>
        <begin position="1"/>
        <end position="21"/>
    </location>
</feature>
<protein>
    <submittedName>
        <fullName evidence="2">Uncharacterized protein</fullName>
    </submittedName>
</protein>
<proteinExistence type="predicted"/>
<evidence type="ECO:0000313" key="2">
    <source>
        <dbReference type="EMBL" id="KIO28131.1"/>
    </source>
</evidence>